<accession>A0A2Y9GVU8</accession>
<evidence type="ECO:0000256" key="4">
    <source>
        <dbReference type="ARBA" id="ARBA00022824"/>
    </source>
</evidence>
<dbReference type="GO" id="GO:0005789">
    <property type="term" value="C:endoplasmic reticulum membrane"/>
    <property type="evidence" value="ECO:0007669"/>
    <property type="project" value="UniProtKB-SubCell"/>
</dbReference>
<protein>
    <submittedName>
        <fullName evidence="9">Dolichyl-diphosphooligosaccharide--protein glycosyltransferase subunit 4-like</fullName>
    </submittedName>
</protein>
<dbReference type="KEGG" id="nsu:110578126"/>
<dbReference type="GeneID" id="110578126"/>
<dbReference type="AlphaFoldDB" id="A0A2Y9GVU8"/>
<comment type="subcellular location">
    <subcellularLocation>
        <location evidence="1">Endoplasmic reticulum membrane</location>
        <topology evidence="1">Single-pass type III membrane protein</topology>
    </subcellularLocation>
</comment>
<organism evidence="8 9">
    <name type="scientific">Neomonachus schauinslandi</name>
    <name type="common">Hawaiian monk seal</name>
    <name type="synonym">Monachus schauinslandi</name>
    <dbReference type="NCBI Taxonomy" id="29088"/>
    <lineage>
        <taxon>Eukaryota</taxon>
        <taxon>Metazoa</taxon>
        <taxon>Chordata</taxon>
        <taxon>Craniata</taxon>
        <taxon>Vertebrata</taxon>
        <taxon>Euteleostomi</taxon>
        <taxon>Mammalia</taxon>
        <taxon>Eutheria</taxon>
        <taxon>Laurasiatheria</taxon>
        <taxon>Carnivora</taxon>
        <taxon>Caniformia</taxon>
        <taxon>Pinnipedia</taxon>
        <taxon>Phocidae</taxon>
        <taxon>Monachinae</taxon>
        <taxon>Monachini</taxon>
        <taxon>Neomonachus</taxon>
    </lineage>
</organism>
<keyword evidence="3" id="KW-0812">Transmembrane</keyword>
<keyword evidence="5" id="KW-0735">Signal-anchor</keyword>
<dbReference type="Pfam" id="PF10215">
    <property type="entry name" value="Ost4"/>
    <property type="match status" value="1"/>
</dbReference>
<name>A0A2Y9GVU8_NEOSC</name>
<evidence type="ECO:0000256" key="3">
    <source>
        <dbReference type="ARBA" id="ARBA00022692"/>
    </source>
</evidence>
<dbReference type="SUPFAM" id="SSF103464">
    <property type="entry name" value="Oligosaccharyltransferase subunit ost4p"/>
    <property type="match status" value="1"/>
</dbReference>
<sequence>MPIIYFFECTHCIRTSPADQDVTDMRLAIFNKLGMSLLRLVILYHYVAVNNPKKQE</sequence>
<dbReference type="RefSeq" id="XP_021543323.1">
    <property type="nucleotide sequence ID" value="XM_021687648.1"/>
</dbReference>
<evidence type="ECO:0000256" key="5">
    <source>
        <dbReference type="ARBA" id="ARBA00022968"/>
    </source>
</evidence>
<evidence type="ECO:0000313" key="8">
    <source>
        <dbReference type="Proteomes" id="UP000248481"/>
    </source>
</evidence>
<gene>
    <name evidence="9" type="primary">LOC110578126</name>
</gene>
<keyword evidence="4" id="KW-0256">Endoplasmic reticulum</keyword>
<dbReference type="InterPro" id="IPR018943">
    <property type="entry name" value="Oligosaccaryltransferase"/>
</dbReference>
<proteinExistence type="inferred from homology"/>
<evidence type="ECO:0000313" key="9">
    <source>
        <dbReference type="RefSeq" id="XP_021543323.1"/>
    </source>
</evidence>
<keyword evidence="6" id="KW-1133">Transmembrane helix</keyword>
<dbReference type="InterPro" id="IPR036330">
    <property type="entry name" value="Ost4p_sf"/>
</dbReference>
<evidence type="ECO:0000256" key="1">
    <source>
        <dbReference type="ARBA" id="ARBA00004643"/>
    </source>
</evidence>
<keyword evidence="8" id="KW-1185">Reference proteome</keyword>
<dbReference type="InParanoid" id="A0A2Y9GVU8"/>
<reference evidence="9" key="1">
    <citation type="submission" date="2025-08" db="UniProtKB">
        <authorList>
            <consortium name="RefSeq"/>
        </authorList>
    </citation>
    <scope>IDENTIFICATION</scope>
    <source>
        <tissue evidence="9">Blood</tissue>
    </source>
</reference>
<comment type="similarity">
    <text evidence="2">Belongs to the OST4 family.</text>
</comment>
<evidence type="ECO:0000256" key="2">
    <source>
        <dbReference type="ARBA" id="ARBA00007685"/>
    </source>
</evidence>
<dbReference type="Proteomes" id="UP000248481">
    <property type="component" value="Chromosome 5"/>
</dbReference>
<evidence type="ECO:0000256" key="6">
    <source>
        <dbReference type="ARBA" id="ARBA00022989"/>
    </source>
</evidence>
<keyword evidence="7" id="KW-0472">Membrane</keyword>
<evidence type="ECO:0000256" key="7">
    <source>
        <dbReference type="ARBA" id="ARBA00023136"/>
    </source>
</evidence>